<dbReference type="Proteomes" id="UP000480178">
    <property type="component" value="Chromosome"/>
</dbReference>
<dbReference type="EMBL" id="CP048222">
    <property type="protein sequence ID" value="QHT70127.1"/>
    <property type="molecule type" value="Genomic_DNA"/>
</dbReference>
<protein>
    <recommendedName>
        <fullName evidence="5">tRNA (Guanine-N1)-methyltransferase</fullName>
    </recommendedName>
</protein>
<proteinExistence type="predicted"/>
<evidence type="ECO:0000313" key="3">
    <source>
        <dbReference type="EMBL" id="QHT70127.1"/>
    </source>
</evidence>
<keyword evidence="4" id="KW-1185">Reference proteome</keyword>
<name>A0A6C0GQC2_9BACT</name>
<dbReference type="RefSeq" id="WP_162446110.1">
    <property type="nucleotide sequence ID" value="NZ_CP048222.1"/>
</dbReference>
<accession>A0A6C0GQC2</accession>
<evidence type="ECO:0000313" key="4">
    <source>
        <dbReference type="Proteomes" id="UP000480178"/>
    </source>
</evidence>
<keyword evidence="2" id="KW-0732">Signal</keyword>
<keyword evidence="1" id="KW-0812">Transmembrane</keyword>
<keyword evidence="1" id="KW-0472">Membrane</keyword>
<dbReference type="AlphaFoldDB" id="A0A6C0GQC2"/>
<reference evidence="3 4" key="1">
    <citation type="submission" date="2020-01" db="EMBL/GenBank/DDBJ databases">
        <authorList>
            <person name="Kim M.K."/>
        </authorList>
    </citation>
    <scope>NUCLEOTIDE SEQUENCE [LARGE SCALE GENOMIC DNA]</scope>
    <source>
        <strain evidence="3 4">172606-1</strain>
    </source>
</reference>
<keyword evidence="1" id="KW-1133">Transmembrane helix</keyword>
<sequence>MKTLFFMKWLVLTLVILTCSQQAILAQNVTDSLSQQKTAPKPKVEYAPTGGNNSLAKQFFSLRDKSNSYQEYKVIKQTSLNTFWKNVQDTLTQARKQLQAIQGNTNSQLQAVQAKMDGQQAELTRLKSSVAERDEKLKTIAYNTDRINVFGLNLLKDTYIYLNIAIISILVLLLGGAIYKYKDSNKVAVSKVNEFETVKSELNGCRQKLRERETVMGRELQTERNKIEELNQTIASLKKKVH</sequence>
<gene>
    <name evidence="3" type="ORF">GXP67_27510</name>
</gene>
<feature type="signal peptide" evidence="2">
    <location>
        <begin position="1"/>
        <end position="25"/>
    </location>
</feature>
<organism evidence="3 4">
    <name type="scientific">Rhodocytophaga rosea</name>
    <dbReference type="NCBI Taxonomy" id="2704465"/>
    <lineage>
        <taxon>Bacteria</taxon>
        <taxon>Pseudomonadati</taxon>
        <taxon>Bacteroidota</taxon>
        <taxon>Cytophagia</taxon>
        <taxon>Cytophagales</taxon>
        <taxon>Rhodocytophagaceae</taxon>
        <taxon>Rhodocytophaga</taxon>
    </lineage>
</organism>
<evidence type="ECO:0008006" key="5">
    <source>
        <dbReference type="Google" id="ProtNLM"/>
    </source>
</evidence>
<feature type="chain" id="PRO_5025434665" description="tRNA (Guanine-N1)-methyltransferase" evidence="2">
    <location>
        <begin position="26"/>
        <end position="242"/>
    </location>
</feature>
<evidence type="ECO:0000256" key="1">
    <source>
        <dbReference type="SAM" id="Phobius"/>
    </source>
</evidence>
<evidence type="ECO:0000256" key="2">
    <source>
        <dbReference type="SAM" id="SignalP"/>
    </source>
</evidence>
<dbReference type="KEGG" id="rhoz:GXP67_27510"/>
<feature type="transmembrane region" description="Helical" evidence="1">
    <location>
        <begin position="159"/>
        <end position="179"/>
    </location>
</feature>